<evidence type="ECO:0000256" key="4">
    <source>
        <dbReference type="ARBA" id="ARBA00022679"/>
    </source>
</evidence>
<proteinExistence type="inferred from homology"/>
<evidence type="ECO:0000256" key="6">
    <source>
        <dbReference type="ARBA" id="ARBA00022741"/>
    </source>
</evidence>
<keyword evidence="5 10" id="KW-0819">tRNA processing</keyword>
<evidence type="ECO:0000256" key="1">
    <source>
        <dbReference type="ARBA" id="ARBA00001946"/>
    </source>
</evidence>
<dbReference type="Pfam" id="PF01715">
    <property type="entry name" value="IPPT"/>
    <property type="match status" value="1"/>
</dbReference>
<dbReference type="Proteomes" id="UP000323258">
    <property type="component" value="Unassembled WGS sequence"/>
</dbReference>
<feature type="binding site" evidence="10">
    <location>
        <begin position="23"/>
        <end position="28"/>
    </location>
    <ligand>
        <name>substrate</name>
    </ligand>
</feature>
<dbReference type="FunFam" id="1.10.20.140:FF:000001">
    <property type="entry name" value="tRNA dimethylallyltransferase"/>
    <property type="match status" value="1"/>
</dbReference>
<evidence type="ECO:0000256" key="3">
    <source>
        <dbReference type="ARBA" id="ARBA00005842"/>
    </source>
</evidence>
<reference evidence="14 15" key="2">
    <citation type="submission" date="2019-09" db="EMBL/GenBank/DDBJ databases">
        <title>Mesorhizobium sp. MaA-C15 isolated from Microcystis aeruginosa.</title>
        <authorList>
            <person name="Jeong S.E."/>
            <person name="Jin H.M."/>
            <person name="Jeon C.O."/>
        </authorList>
    </citation>
    <scope>NUCLEOTIDE SEQUENCE [LARGE SCALE GENOMIC DNA]</scope>
    <source>
        <strain evidence="14 15">MaA-C15</strain>
    </source>
</reference>
<feature type="region of interest" description="Interaction with substrate tRNA" evidence="10">
    <location>
        <begin position="46"/>
        <end position="49"/>
    </location>
</feature>
<dbReference type="Gene3D" id="1.10.20.140">
    <property type="match status" value="1"/>
</dbReference>
<name>A0A5D4GWV4_9HYPH</name>
<dbReference type="AlphaFoldDB" id="A0A5D4GWV4"/>
<dbReference type="PANTHER" id="PTHR11088">
    <property type="entry name" value="TRNA DIMETHYLALLYLTRANSFERASE"/>
    <property type="match status" value="1"/>
</dbReference>
<keyword evidence="6 10" id="KW-0547">Nucleotide-binding</keyword>
<feature type="site" description="Interaction with substrate tRNA" evidence="10">
    <location>
        <position position="134"/>
    </location>
</feature>
<comment type="caution">
    <text evidence="14">The sequence shown here is derived from an EMBL/GenBank/DDBJ whole genome shotgun (WGS) entry which is preliminary data.</text>
</comment>
<evidence type="ECO:0000256" key="12">
    <source>
        <dbReference type="RuleBase" id="RU003784"/>
    </source>
</evidence>
<dbReference type="EMBL" id="VSZS01000061">
    <property type="protein sequence ID" value="TYR32868.1"/>
    <property type="molecule type" value="Genomic_DNA"/>
</dbReference>
<accession>A0A5D4GWV4</accession>
<keyword evidence="7 10" id="KW-0067">ATP-binding</keyword>
<gene>
    <name evidence="10 14" type="primary">miaA</name>
    <name evidence="14" type="ORF">FY036_10265</name>
</gene>
<evidence type="ECO:0000313" key="14">
    <source>
        <dbReference type="EMBL" id="TYR32868.1"/>
    </source>
</evidence>
<dbReference type="InterPro" id="IPR018022">
    <property type="entry name" value="IPT"/>
</dbReference>
<evidence type="ECO:0000313" key="15">
    <source>
        <dbReference type="Proteomes" id="UP000323258"/>
    </source>
</evidence>
<dbReference type="SUPFAM" id="SSF52540">
    <property type="entry name" value="P-loop containing nucleoside triphosphate hydrolases"/>
    <property type="match status" value="1"/>
</dbReference>
<evidence type="ECO:0000256" key="13">
    <source>
        <dbReference type="RuleBase" id="RU003785"/>
    </source>
</evidence>
<feature type="binding site" evidence="10">
    <location>
        <begin position="21"/>
        <end position="28"/>
    </location>
    <ligand>
        <name>ATP</name>
        <dbReference type="ChEBI" id="CHEBI:30616"/>
    </ligand>
</feature>
<evidence type="ECO:0000256" key="5">
    <source>
        <dbReference type="ARBA" id="ARBA00022694"/>
    </source>
</evidence>
<reference evidence="14 15" key="1">
    <citation type="submission" date="2019-08" db="EMBL/GenBank/DDBJ databases">
        <authorList>
            <person name="Seo Y.L."/>
        </authorList>
    </citation>
    <scope>NUCLEOTIDE SEQUENCE [LARGE SCALE GENOMIC DNA]</scope>
    <source>
        <strain evidence="14 15">MaA-C15</strain>
    </source>
</reference>
<evidence type="ECO:0000256" key="8">
    <source>
        <dbReference type="ARBA" id="ARBA00022842"/>
    </source>
</evidence>
<comment type="subunit">
    <text evidence="10">Monomer.</text>
</comment>
<evidence type="ECO:0000256" key="9">
    <source>
        <dbReference type="ARBA" id="ARBA00049563"/>
    </source>
</evidence>
<dbReference type="PANTHER" id="PTHR11088:SF60">
    <property type="entry name" value="TRNA DIMETHYLALLYLTRANSFERASE"/>
    <property type="match status" value="1"/>
</dbReference>
<keyword evidence="4 10" id="KW-0808">Transferase</keyword>
<dbReference type="HAMAP" id="MF_00185">
    <property type="entry name" value="IPP_trans"/>
    <property type="match status" value="1"/>
</dbReference>
<comment type="cofactor">
    <cofactor evidence="1 10">
        <name>Mg(2+)</name>
        <dbReference type="ChEBI" id="CHEBI:18420"/>
    </cofactor>
</comment>
<keyword evidence="8 10" id="KW-0460">Magnesium</keyword>
<dbReference type="EC" id="2.5.1.75" evidence="10"/>
<feature type="site" description="Interaction with substrate tRNA" evidence="10">
    <location>
        <position position="112"/>
    </location>
</feature>
<comment type="similarity">
    <text evidence="3 10 13">Belongs to the IPP transferase family.</text>
</comment>
<dbReference type="GO" id="GO:0052381">
    <property type="term" value="F:tRNA dimethylallyltransferase activity"/>
    <property type="evidence" value="ECO:0007669"/>
    <property type="project" value="UniProtKB-UniRule"/>
</dbReference>
<dbReference type="GO" id="GO:0005524">
    <property type="term" value="F:ATP binding"/>
    <property type="evidence" value="ECO:0007669"/>
    <property type="project" value="UniProtKB-UniRule"/>
</dbReference>
<dbReference type="GO" id="GO:0006400">
    <property type="term" value="P:tRNA modification"/>
    <property type="evidence" value="ECO:0007669"/>
    <property type="project" value="TreeGrafter"/>
</dbReference>
<dbReference type="InterPro" id="IPR027417">
    <property type="entry name" value="P-loop_NTPase"/>
</dbReference>
<evidence type="ECO:0000256" key="10">
    <source>
        <dbReference type="HAMAP-Rule" id="MF_00185"/>
    </source>
</evidence>
<evidence type="ECO:0000256" key="11">
    <source>
        <dbReference type="RuleBase" id="RU003783"/>
    </source>
</evidence>
<dbReference type="RefSeq" id="WP_148914631.1">
    <property type="nucleotide sequence ID" value="NZ_VSZS01000061.1"/>
</dbReference>
<comment type="caution">
    <text evidence="10">Lacks conserved residue(s) required for the propagation of feature annotation.</text>
</comment>
<evidence type="ECO:0000256" key="7">
    <source>
        <dbReference type="ARBA" id="ARBA00022840"/>
    </source>
</evidence>
<comment type="function">
    <text evidence="2 10 12">Catalyzes the transfer of a dimethylallyl group onto the adenine at position 37 in tRNAs that read codons beginning with uridine, leading to the formation of N6-(dimethylallyl)adenosine (i(6)A).</text>
</comment>
<sequence>MDVSGDAGSGGPLKNAILIAGPTASGKSALALRHARETGGTVVNADSMQVYSVLRALTARPDDQDLATAPHRLYGHVDPREPYSTGRWMREVADLIRAGAFADAPAIFVGGTGLYFRALLEGLSRMPDVPADIREKWRSSLVCEGPAALHAKLAASDSEAAAAIRPSDGQRIVRALEVLDASGKPISHWQKAAGEPLVDRGSARLLVIEPDRKLLADRIGLRFDRMLDAGALDEARALARLGVGAEMPAMKAIGVRELLATDRGELSLDAAMDLAKTATRQYAKRQSTWFRNQLGSGWQRIAME</sequence>
<organism evidence="14 15">
    <name type="scientific">Neoaquamicrobium microcysteis</name>
    <dbReference type="NCBI Taxonomy" id="2682781"/>
    <lineage>
        <taxon>Bacteria</taxon>
        <taxon>Pseudomonadati</taxon>
        <taxon>Pseudomonadota</taxon>
        <taxon>Alphaproteobacteria</taxon>
        <taxon>Hyphomicrobiales</taxon>
        <taxon>Phyllobacteriaceae</taxon>
        <taxon>Neoaquamicrobium</taxon>
    </lineage>
</organism>
<dbReference type="InterPro" id="IPR039657">
    <property type="entry name" value="Dimethylallyltransferase"/>
</dbReference>
<dbReference type="Gene3D" id="3.40.50.300">
    <property type="entry name" value="P-loop containing nucleotide triphosphate hydrolases"/>
    <property type="match status" value="1"/>
</dbReference>
<protein>
    <recommendedName>
        <fullName evidence="10">tRNA dimethylallyltransferase</fullName>
        <ecNumber evidence="10">2.5.1.75</ecNumber>
    </recommendedName>
    <alternativeName>
        <fullName evidence="10">Dimethylallyl diphosphate:tRNA dimethylallyltransferase</fullName>
        <shortName evidence="10">DMAPP:tRNA dimethylallyltransferase</shortName>
        <shortName evidence="10">DMATase</shortName>
    </alternativeName>
    <alternativeName>
        <fullName evidence="10">Isopentenyl-diphosphate:tRNA isopentenyltransferase</fullName>
        <shortName evidence="10">IPP transferase</shortName>
        <shortName evidence="10">IPPT</shortName>
        <shortName evidence="10">IPTase</shortName>
    </alternativeName>
</protein>
<dbReference type="NCBIfam" id="TIGR00174">
    <property type="entry name" value="miaA"/>
    <property type="match status" value="1"/>
</dbReference>
<feature type="region of interest" description="Interaction with substrate tRNA" evidence="10">
    <location>
        <begin position="170"/>
        <end position="174"/>
    </location>
</feature>
<comment type="catalytic activity">
    <reaction evidence="9 10 11">
        <text>adenosine(37) in tRNA + dimethylallyl diphosphate = N(6)-dimethylallyladenosine(37) in tRNA + diphosphate</text>
        <dbReference type="Rhea" id="RHEA:26482"/>
        <dbReference type="Rhea" id="RHEA-COMP:10162"/>
        <dbReference type="Rhea" id="RHEA-COMP:10375"/>
        <dbReference type="ChEBI" id="CHEBI:33019"/>
        <dbReference type="ChEBI" id="CHEBI:57623"/>
        <dbReference type="ChEBI" id="CHEBI:74411"/>
        <dbReference type="ChEBI" id="CHEBI:74415"/>
        <dbReference type="EC" id="2.5.1.75"/>
    </reaction>
</comment>
<keyword evidence="15" id="KW-1185">Reference proteome</keyword>
<dbReference type="OrthoDB" id="9776390at2"/>
<evidence type="ECO:0000256" key="2">
    <source>
        <dbReference type="ARBA" id="ARBA00003213"/>
    </source>
</evidence>